<proteinExistence type="inferred from homology"/>
<keyword evidence="5" id="KW-0934">Plastid</keyword>
<dbReference type="SMART" id="SM00316">
    <property type="entry name" value="S1"/>
    <property type="match status" value="3"/>
</dbReference>
<dbReference type="SUPFAM" id="SSF50249">
    <property type="entry name" value="Nucleic acid-binding proteins"/>
    <property type="match status" value="2"/>
</dbReference>
<dbReference type="InterPro" id="IPR050437">
    <property type="entry name" value="Ribos_protein_bS1-like"/>
</dbReference>
<comment type="similarity">
    <text evidence="1">Belongs to the bacterial ribosomal protein bS1 family.</text>
</comment>
<dbReference type="PANTHER" id="PTHR10724:SF7">
    <property type="entry name" value="SMALL RIBOSOMAL SUBUNIT PROTEIN BS1C"/>
    <property type="match status" value="1"/>
</dbReference>
<reference evidence="5" key="1">
    <citation type="journal article" date="2019" name="Mol. Phylogenet. Evol.">
        <title>Morphological evolution and classification of the red algal order Ceramiales inferred using plastid phylogenomics.</title>
        <authorList>
            <person name="Diaz-Tapia P."/>
            <person name="Pasella M.M."/>
            <person name="Verbruggen H."/>
            <person name="Maggs C.A."/>
        </authorList>
    </citation>
    <scope>NUCLEOTIDE SEQUENCE</scope>
    <source>
        <strain evidence="5">PD2948_6</strain>
    </source>
</reference>
<organism evidence="5">
    <name type="scientific">Dasysiphonia japonica</name>
    <dbReference type="NCBI Taxonomy" id="2506492"/>
    <lineage>
        <taxon>Eukaryota</taxon>
        <taxon>Rhodophyta</taxon>
        <taxon>Florideophyceae</taxon>
        <taxon>Rhodymeniophycidae</taxon>
        <taxon>Ceramiales</taxon>
        <taxon>Dasyaceae</taxon>
        <taxon>Dasysiphonia</taxon>
    </lineage>
</organism>
<dbReference type="EMBL" id="MK814645">
    <property type="protein sequence ID" value="QCI05931.1"/>
    <property type="molecule type" value="Genomic_DNA"/>
</dbReference>
<dbReference type="InterPro" id="IPR003029">
    <property type="entry name" value="S1_domain"/>
</dbReference>
<dbReference type="Pfam" id="PF00575">
    <property type="entry name" value="S1"/>
    <property type="match status" value="2"/>
</dbReference>
<accession>A0A4D6WT92</accession>
<gene>
    <name evidence="5" type="primary">rps1</name>
</gene>
<dbReference type="AlphaFoldDB" id="A0A4D6WT92"/>
<dbReference type="GO" id="GO:0005840">
    <property type="term" value="C:ribosome"/>
    <property type="evidence" value="ECO:0007669"/>
    <property type="project" value="UniProtKB-KW"/>
</dbReference>
<evidence type="ECO:0000256" key="1">
    <source>
        <dbReference type="ARBA" id="ARBA00006767"/>
    </source>
</evidence>
<name>A0A4D6WT92_9FLOR</name>
<dbReference type="PROSITE" id="PS50126">
    <property type="entry name" value="S1"/>
    <property type="match status" value="2"/>
</dbReference>
<evidence type="ECO:0000313" key="5">
    <source>
        <dbReference type="EMBL" id="QCI05931.1"/>
    </source>
</evidence>
<geneLocation type="plastid" evidence="5"/>
<dbReference type="InterPro" id="IPR012340">
    <property type="entry name" value="NA-bd_OB-fold"/>
</dbReference>
<dbReference type="GO" id="GO:0003735">
    <property type="term" value="F:structural constituent of ribosome"/>
    <property type="evidence" value="ECO:0007669"/>
    <property type="project" value="TreeGrafter"/>
</dbReference>
<reference evidence="5" key="2">
    <citation type="submission" date="2019-04" db="EMBL/GenBank/DDBJ databases">
        <authorList>
            <person name="Pasella M."/>
        </authorList>
    </citation>
    <scope>NUCLEOTIDE SEQUENCE</scope>
    <source>
        <strain evidence="5">PD2948_6</strain>
    </source>
</reference>
<evidence type="ECO:0000256" key="2">
    <source>
        <dbReference type="ARBA" id="ARBA00022980"/>
    </source>
</evidence>
<dbReference type="GO" id="GO:0006412">
    <property type="term" value="P:translation"/>
    <property type="evidence" value="ECO:0007669"/>
    <property type="project" value="TreeGrafter"/>
</dbReference>
<dbReference type="GO" id="GO:1990904">
    <property type="term" value="C:ribonucleoprotein complex"/>
    <property type="evidence" value="ECO:0007669"/>
    <property type="project" value="UniProtKB-KW"/>
</dbReference>
<evidence type="ECO:0000259" key="4">
    <source>
        <dbReference type="PROSITE" id="PS50126"/>
    </source>
</evidence>
<feature type="domain" description="S1 motif" evidence="4">
    <location>
        <begin position="185"/>
        <end position="253"/>
    </location>
</feature>
<protein>
    <submittedName>
        <fullName evidence="5">Ribosomal protein S1</fullName>
    </submittedName>
</protein>
<dbReference type="GO" id="GO:0003729">
    <property type="term" value="F:mRNA binding"/>
    <property type="evidence" value="ECO:0007669"/>
    <property type="project" value="TreeGrafter"/>
</dbReference>
<dbReference type="PANTHER" id="PTHR10724">
    <property type="entry name" value="30S RIBOSOMAL PROTEIN S1"/>
    <property type="match status" value="1"/>
</dbReference>
<feature type="domain" description="S1 motif" evidence="4">
    <location>
        <begin position="22"/>
        <end position="91"/>
    </location>
</feature>
<keyword evidence="3" id="KW-0687">Ribonucleoprotein</keyword>
<keyword evidence="2 5" id="KW-0689">Ribosomal protein</keyword>
<sequence>MTKVNNSFEKILKKYNYRLNSGDIVAGTIIYKESHGFLVNIGDKILGYLPQEETNIIIDYNNNKNFLINITREFFLIKHNEDRKQYILSIKRLEYIRSWKRIKQLQLENIIFNLKIHYSNKGGLITYLENIQAFIPKSHTLDQNNQFKNYEIKCKILITDEQKNQLILSNKSAILQLSIHKFRLGELLYGSIVKIKNYGLFVKIYNTIALLHISEVGYKYINDLNKIFYIGKLIKIKIMHINIKQGRLSVSKRNIK</sequence>
<dbReference type="Gene3D" id="2.40.50.140">
    <property type="entry name" value="Nucleic acid-binding proteins"/>
    <property type="match status" value="2"/>
</dbReference>
<evidence type="ECO:0000256" key="3">
    <source>
        <dbReference type="ARBA" id="ARBA00023274"/>
    </source>
</evidence>